<accession>A0A645IFP1</accession>
<dbReference type="AlphaFoldDB" id="A0A645IFP1"/>
<organism evidence="1">
    <name type="scientific">bioreactor metagenome</name>
    <dbReference type="NCBI Taxonomy" id="1076179"/>
    <lineage>
        <taxon>unclassified sequences</taxon>
        <taxon>metagenomes</taxon>
        <taxon>ecological metagenomes</taxon>
    </lineage>
</organism>
<proteinExistence type="predicted"/>
<evidence type="ECO:0000313" key="1">
    <source>
        <dbReference type="EMBL" id="MPN46193.1"/>
    </source>
</evidence>
<dbReference type="EMBL" id="VSSQ01106667">
    <property type="protein sequence ID" value="MPN46193.1"/>
    <property type="molecule type" value="Genomic_DNA"/>
</dbReference>
<comment type="caution">
    <text evidence="1">The sequence shown here is derived from an EMBL/GenBank/DDBJ whole genome shotgun (WGS) entry which is preliminary data.</text>
</comment>
<reference evidence="1" key="1">
    <citation type="submission" date="2019-08" db="EMBL/GenBank/DDBJ databases">
        <authorList>
            <person name="Kucharzyk K."/>
            <person name="Murdoch R.W."/>
            <person name="Higgins S."/>
            <person name="Loffler F."/>
        </authorList>
    </citation>
    <scope>NUCLEOTIDE SEQUENCE</scope>
</reference>
<sequence>MKQEIVDGNFNLDLCGFPHKVEEILEPMELIRQYQEKRAELNTKIDAVLKEITAILENPEA</sequence>
<protein>
    <submittedName>
        <fullName evidence="1">Uncharacterized protein</fullName>
    </submittedName>
</protein>
<name>A0A645IFP1_9ZZZZ</name>
<gene>
    <name evidence="1" type="ORF">SDC9_193776</name>
</gene>